<dbReference type="InterPro" id="IPR000868">
    <property type="entry name" value="Isochorismatase-like_dom"/>
</dbReference>
<accession>A0A239Y9V9</accession>
<keyword evidence="2 4" id="KW-0378">Hydrolase</keyword>
<dbReference type="EC" id="3.5.1.-" evidence="4"/>
<dbReference type="PANTHER" id="PTHR43540:SF14">
    <property type="entry name" value="ISOCHORISMATASE"/>
    <property type="match status" value="1"/>
</dbReference>
<comment type="similarity">
    <text evidence="1">Belongs to the isochorismatase family.</text>
</comment>
<dbReference type="InterPro" id="IPR036380">
    <property type="entry name" value="Isochorismatase-like_sf"/>
</dbReference>
<dbReference type="SUPFAM" id="SSF52499">
    <property type="entry name" value="Isochorismatase-like hydrolases"/>
    <property type="match status" value="1"/>
</dbReference>
<organism evidence="4 5">
    <name type="scientific">Veillonella rodentium</name>
    <dbReference type="NCBI Taxonomy" id="248315"/>
    <lineage>
        <taxon>Bacteria</taxon>
        <taxon>Bacillati</taxon>
        <taxon>Bacillota</taxon>
        <taxon>Negativicutes</taxon>
        <taxon>Veillonellales</taxon>
        <taxon>Veillonellaceae</taxon>
        <taxon>Veillonella</taxon>
    </lineage>
</organism>
<protein>
    <submittedName>
        <fullName evidence="4">Peroxyureidoacrylate/ureidoacrylate amidohydrolase RutB</fullName>
        <ecNumber evidence="4">3.5.1.-</ecNumber>
    </submittedName>
</protein>
<dbReference type="GO" id="GO:0016787">
    <property type="term" value="F:hydrolase activity"/>
    <property type="evidence" value="ECO:0007669"/>
    <property type="project" value="UniProtKB-KW"/>
</dbReference>
<dbReference type="InterPro" id="IPR050272">
    <property type="entry name" value="Isochorismatase-like_hydrls"/>
</dbReference>
<gene>
    <name evidence="4" type="primary">rutB</name>
    <name evidence="4" type="ORF">SAMEA44547418_00128</name>
</gene>
<evidence type="ECO:0000313" key="5">
    <source>
        <dbReference type="Proteomes" id="UP000214973"/>
    </source>
</evidence>
<dbReference type="PANTHER" id="PTHR43540">
    <property type="entry name" value="PEROXYUREIDOACRYLATE/UREIDOACRYLATE AMIDOHYDROLASE-RELATED"/>
    <property type="match status" value="1"/>
</dbReference>
<dbReference type="CDD" id="cd01014">
    <property type="entry name" value="nicotinamidase_related"/>
    <property type="match status" value="1"/>
</dbReference>
<name>A0A239Y9V9_9FIRM</name>
<evidence type="ECO:0000256" key="1">
    <source>
        <dbReference type="ARBA" id="ARBA00006336"/>
    </source>
</evidence>
<proteinExistence type="inferred from homology"/>
<sequence length="173" mass="20023">MTQALIVIDIQEGLVKANPYDAKNLIANTKAIIQHFRNQNIEVIFIRHSEAEGLLATGSDNWQIYHELKPQGNEKIFNKYYNSIFKDTELKEYLDNKNITDLTFVGMQVEFCIDTSVKVGFEYGYNLTIVEDAVSTFDNEHLSADKILSFYKEKIWRDRFAQLKTTKEILGTN</sequence>
<evidence type="ECO:0000313" key="4">
    <source>
        <dbReference type="EMBL" id="SNV54978.1"/>
    </source>
</evidence>
<dbReference type="Proteomes" id="UP000214973">
    <property type="component" value="Chromosome 1"/>
</dbReference>
<evidence type="ECO:0000259" key="3">
    <source>
        <dbReference type="Pfam" id="PF00857"/>
    </source>
</evidence>
<dbReference type="Pfam" id="PF00857">
    <property type="entry name" value="Isochorismatase"/>
    <property type="match status" value="1"/>
</dbReference>
<keyword evidence="5" id="KW-1185">Reference proteome</keyword>
<dbReference type="AlphaFoldDB" id="A0A239Y9V9"/>
<dbReference type="Gene3D" id="3.40.50.850">
    <property type="entry name" value="Isochorismatase-like"/>
    <property type="match status" value="1"/>
</dbReference>
<dbReference type="KEGG" id="vrm:44547418_00128"/>
<reference evidence="4 5" key="1">
    <citation type="submission" date="2017-06" db="EMBL/GenBank/DDBJ databases">
        <authorList>
            <consortium name="Pathogen Informatics"/>
        </authorList>
    </citation>
    <scope>NUCLEOTIDE SEQUENCE [LARGE SCALE GENOMIC DNA]</scope>
    <source>
        <strain evidence="4 5">NCTC12018</strain>
    </source>
</reference>
<dbReference type="RefSeq" id="WP_095064830.1">
    <property type="nucleotide sequence ID" value="NZ_LT906470.1"/>
</dbReference>
<feature type="domain" description="Isochorismatase-like" evidence="3">
    <location>
        <begin position="4"/>
        <end position="141"/>
    </location>
</feature>
<dbReference type="EMBL" id="LT906470">
    <property type="protein sequence ID" value="SNV54978.1"/>
    <property type="molecule type" value="Genomic_DNA"/>
</dbReference>
<evidence type="ECO:0000256" key="2">
    <source>
        <dbReference type="ARBA" id="ARBA00022801"/>
    </source>
</evidence>